<dbReference type="InterPro" id="IPR050742">
    <property type="entry name" value="Helicase_Restrict-Modif_Enz"/>
</dbReference>
<dbReference type="GO" id="GO:0009007">
    <property type="term" value="F:site-specific DNA-methyltransferase (adenine-specific) activity"/>
    <property type="evidence" value="ECO:0007669"/>
    <property type="project" value="UniProtKB-EC"/>
</dbReference>
<dbReference type="SUPFAM" id="SSF52540">
    <property type="entry name" value="P-loop containing nucleoside triphosphate hydrolases"/>
    <property type="match status" value="2"/>
</dbReference>
<dbReference type="Pfam" id="PF10544">
    <property type="entry name" value="T5orf172"/>
    <property type="match status" value="1"/>
</dbReference>
<gene>
    <name evidence="5" type="ORF">K8W15_11905</name>
</gene>
<dbReference type="GO" id="GO:0005829">
    <property type="term" value="C:cytosol"/>
    <property type="evidence" value="ECO:0007669"/>
    <property type="project" value="TreeGrafter"/>
</dbReference>
<dbReference type="SMART" id="SM00974">
    <property type="entry name" value="T5orf172"/>
    <property type="match status" value="1"/>
</dbReference>
<evidence type="ECO:0000313" key="6">
    <source>
        <dbReference type="Proteomes" id="UP000749334"/>
    </source>
</evidence>
<dbReference type="Pfam" id="PF04851">
    <property type="entry name" value="ResIII"/>
    <property type="match status" value="1"/>
</dbReference>
<dbReference type="GO" id="GO:0006304">
    <property type="term" value="P:DNA modification"/>
    <property type="evidence" value="ECO:0007669"/>
    <property type="project" value="InterPro"/>
</dbReference>
<dbReference type="InterPro" id="IPR006935">
    <property type="entry name" value="Helicase/UvrB_N"/>
</dbReference>
<feature type="coiled-coil region" evidence="3">
    <location>
        <begin position="763"/>
        <end position="821"/>
    </location>
</feature>
<dbReference type="InterPro" id="IPR011639">
    <property type="entry name" value="MethylTrfase_TaqI-like_dom"/>
</dbReference>
<dbReference type="PANTHER" id="PTHR47396:SF1">
    <property type="entry name" value="ATP-DEPENDENT HELICASE IRC3-RELATED"/>
    <property type="match status" value="1"/>
</dbReference>
<evidence type="ECO:0000313" key="5">
    <source>
        <dbReference type="EMBL" id="HJF74863.1"/>
    </source>
</evidence>
<dbReference type="Gene3D" id="3.40.50.300">
    <property type="entry name" value="P-loop containing nucleotide triphosphate hydrolases"/>
    <property type="match status" value="2"/>
</dbReference>
<dbReference type="GO" id="GO:0003677">
    <property type="term" value="F:DNA binding"/>
    <property type="evidence" value="ECO:0007669"/>
    <property type="project" value="InterPro"/>
</dbReference>
<name>A0A921HCR0_9PAST</name>
<keyword evidence="2" id="KW-0808">Transferase</keyword>
<dbReference type="GO" id="GO:0032259">
    <property type="term" value="P:methylation"/>
    <property type="evidence" value="ECO:0007669"/>
    <property type="project" value="UniProtKB-KW"/>
</dbReference>
<reference evidence="5" key="2">
    <citation type="submission" date="2021-09" db="EMBL/GenBank/DDBJ databases">
        <authorList>
            <person name="Gilroy R."/>
        </authorList>
    </citation>
    <scope>NUCLEOTIDE SEQUENCE</scope>
    <source>
        <strain evidence="5">ChiHjej11B10-15683</strain>
    </source>
</reference>
<dbReference type="InterPro" id="IPR014001">
    <property type="entry name" value="Helicase_ATP-bd"/>
</dbReference>
<dbReference type="InterPro" id="IPR002052">
    <property type="entry name" value="DNA_methylase_N6_adenine_CS"/>
</dbReference>
<dbReference type="GO" id="GO:0005524">
    <property type="term" value="F:ATP binding"/>
    <property type="evidence" value="ECO:0007669"/>
    <property type="project" value="InterPro"/>
</dbReference>
<organism evidence="5 6">
    <name type="scientific">Gallibacterium anatis</name>
    <dbReference type="NCBI Taxonomy" id="750"/>
    <lineage>
        <taxon>Bacteria</taxon>
        <taxon>Pseudomonadati</taxon>
        <taxon>Pseudomonadota</taxon>
        <taxon>Gammaproteobacteria</taxon>
        <taxon>Pasteurellales</taxon>
        <taxon>Pasteurellaceae</taxon>
        <taxon>Gallibacterium</taxon>
    </lineage>
</organism>
<dbReference type="SUPFAM" id="SSF53335">
    <property type="entry name" value="S-adenosyl-L-methionine-dependent methyltransferases"/>
    <property type="match status" value="1"/>
</dbReference>
<evidence type="ECO:0000259" key="4">
    <source>
        <dbReference type="PROSITE" id="PS51192"/>
    </source>
</evidence>
<protein>
    <submittedName>
        <fullName evidence="5">Eco57I restriction-modification methylase domain-containing protein</fullName>
    </submittedName>
</protein>
<evidence type="ECO:0000256" key="3">
    <source>
        <dbReference type="SAM" id="Coils"/>
    </source>
</evidence>
<comment type="caution">
    <text evidence="5">The sequence shown here is derived from an EMBL/GenBank/DDBJ whole genome shotgun (WGS) entry which is preliminary data.</text>
</comment>
<dbReference type="EMBL" id="DYVQ01000098">
    <property type="protein sequence ID" value="HJF74863.1"/>
    <property type="molecule type" value="Genomic_DNA"/>
</dbReference>
<dbReference type="Gene3D" id="3.40.50.150">
    <property type="entry name" value="Vaccinia Virus protein VP39"/>
    <property type="match status" value="1"/>
</dbReference>
<proteinExistence type="predicted"/>
<keyword evidence="1 5" id="KW-0489">Methyltransferase</keyword>
<dbReference type="PROSITE" id="PS00092">
    <property type="entry name" value="N6_MTASE"/>
    <property type="match status" value="1"/>
</dbReference>
<dbReference type="InterPro" id="IPR029063">
    <property type="entry name" value="SAM-dependent_MTases_sf"/>
</dbReference>
<feature type="domain" description="Helicase ATP-binding" evidence="4">
    <location>
        <begin position="155"/>
        <end position="330"/>
    </location>
</feature>
<reference evidence="5" key="1">
    <citation type="journal article" date="2021" name="PeerJ">
        <title>Extensive microbial diversity within the chicken gut microbiome revealed by metagenomics and culture.</title>
        <authorList>
            <person name="Gilroy R."/>
            <person name="Ravi A."/>
            <person name="Getino M."/>
            <person name="Pursley I."/>
            <person name="Horton D.L."/>
            <person name="Alikhan N.F."/>
            <person name="Baker D."/>
            <person name="Gharbi K."/>
            <person name="Hall N."/>
            <person name="Watson M."/>
            <person name="Adriaenssens E.M."/>
            <person name="Foster-Nyarko E."/>
            <person name="Jarju S."/>
            <person name="Secka A."/>
            <person name="Antonio M."/>
            <person name="Oren A."/>
            <person name="Chaudhuri R.R."/>
            <person name="La Ragione R."/>
            <person name="Hildebrand F."/>
            <person name="Pallen M.J."/>
        </authorList>
    </citation>
    <scope>NUCLEOTIDE SEQUENCE</scope>
    <source>
        <strain evidence="5">ChiHjej11B10-15683</strain>
    </source>
</reference>
<dbReference type="Proteomes" id="UP000749334">
    <property type="component" value="Unassembled WGS sequence"/>
</dbReference>
<dbReference type="InterPro" id="IPR027417">
    <property type="entry name" value="P-loop_NTPase"/>
</dbReference>
<evidence type="ECO:0000256" key="2">
    <source>
        <dbReference type="ARBA" id="ARBA00022679"/>
    </source>
</evidence>
<dbReference type="SMART" id="SM00487">
    <property type="entry name" value="DEXDc"/>
    <property type="match status" value="1"/>
</dbReference>
<accession>A0A921HCR0</accession>
<dbReference type="PROSITE" id="PS51192">
    <property type="entry name" value="HELICASE_ATP_BIND_1"/>
    <property type="match status" value="1"/>
</dbReference>
<sequence>MQDNTKITTTKTVYPQIYAYTLPNFEQRKGWIKIGYTERKNVDTRIWEQTHTAAVSLEYEKLWAEEAKFSQSDETFKDHQFHCYLRRFKKIKQSPPPNKEWFYYNGTPELAHQDFFDFVHRNYDQAEFNREFEKISGHYQLRTEQEKAVEQTLAYIQNNPNGQFLWNAKPRFGKTLTTYDLVLKLKAKKVLIVTNRPTIANSWFDDFAKFIAHQSDFAFVSTSDSLKNRPVLTREEFLSQKEKKSMLAFISLQDLKGAISFGGIYDKLTWVKELEWDLLVIDEAHEGIDTLKTDIAFDNISRCFTLHLSGTPFKAVASGKFASDEIYNWSYADEQNAKANWQNNEQNNPYEDLPRLNLFSYQMGAMITESVNQGANINGEDTSYAFDLNEFFSTNGNGKFIYEKEVKKWLETLSRNEKYPFSDEYRQELKHTFWLLDRVDSAKALQKLLQQHPVFENYGIVLAAGDSKIIDDQLQNQNALERVRKAIKNNTRTITLSVGQLTTGVTVPEWTGVLILSNIKSPALYMQAAFRAQNPWRYSKDGKMYQKQNAYVFDFAPERTLIIYDEFANNLFSKTAGGKGTSDDRKQNIQQLLNFFPVIAEDREGKMTELDVEQVLTIPKMLKAQEVVRRGFMSNLLFQNIGGIFANPEVREILEQLNPMAEGKNVPMSQSNAIDTHNIQLDEDGNPIIDNRIVISQTKANFGEKIYQPVKEITQFTQTPQSEGFLNQLTQTVRQQTEDALKNLAREQGVSQKMVEFEAKKSAETMKREVQKIQAQAEIELKEAEMHYQAAIESETDSQKFQKAEEEYKSKQQEIENNFNKTLLATIETQAQKLAEQATHNILQKAESGKQHQVEDDIRSRLRGFSRTIPSFLMAYGMENISLANFDEIVDDDVFKEVTGISLEQFRQLRDKYQFFDENVFNESVKEFLAKRTALADYFDETLEEDIFDYIPPQKTNQIFTPKKVVKMMLDKLEQECPDIFTDMHKTFADLYMKSGLFLTEIVKRLYKGLEKEIPDKTERLKHIIEKQIYGFAPSEIIYRIARNFVLGFEQGILQIEGKNIICQDLTDYAMGKKSIEELGEKMKFDVVVGNPPYQENAKGESTKDMPIYHYFYDLAEKVGTKYCLISPARFLFNAGSTDKSWNQKMLNDEHLKVVYYNQKSDEVFVGTDIKGGVAVLFRDNSKIFDPIGIFTVFEELNSIIHKVEKLTARTIDEIVANRGQYRYTDAIYEDYPEDMKQISDRRIASNAFQKLPHLFLDIKPEDGEEYVQIFGRFNSNRVYKWFKKRYMTEPNTFLKFKIILPKANGSGAIGEVLSTPLIGTPLIGTPLIGFTETFISIGAFDDEREAQNALKYVKSKFARTMLGVLKITQDNTKEKWAKVPLQDFTDQSDIDWNKSIPEIDQQLYKKYGLDENEIAFIEEKVKAME</sequence>
<keyword evidence="3" id="KW-0175">Coiled coil</keyword>
<evidence type="ECO:0000256" key="1">
    <source>
        <dbReference type="ARBA" id="ARBA00022603"/>
    </source>
</evidence>
<dbReference type="GO" id="GO:0016787">
    <property type="term" value="F:hydrolase activity"/>
    <property type="evidence" value="ECO:0007669"/>
    <property type="project" value="InterPro"/>
</dbReference>
<dbReference type="Pfam" id="PF07669">
    <property type="entry name" value="Eco57I"/>
    <property type="match status" value="1"/>
</dbReference>
<dbReference type="InterPro" id="IPR018306">
    <property type="entry name" value="Phage_T5_Orf172_DNA-bd"/>
</dbReference>
<dbReference type="PANTHER" id="PTHR47396">
    <property type="entry name" value="TYPE I RESTRICTION ENZYME ECOKI R PROTEIN"/>
    <property type="match status" value="1"/>
</dbReference>